<evidence type="ECO:0000313" key="1">
    <source>
        <dbReference type="EMBL" id="GAI19060.1"/>
    </source>
</evidence>
<organism evidence="1">
    <name type="scientific">marine sediment metagenome</name>
    <dbReference type="NCBI Taxonomy" id="412755"/>
    <lineage>
        <taxon>unclassified sequences</taxon>
        <taxon>metagenomes</taxon>
        <taxon>ecological metagenomes</taxon>
    </lineage>
</organism>
<gene>
    <name evidence="1" type="ORF">S06H3_31008</name>
</gene>
<dbReference type="AlphaFoldDB" id="X1MWL4"/>
<comment type="caution">
    <text evidence="1">The sequence shown here is derived from an EMBL/GenBank/DDBJ whole genome shotgun (WGS) entry which is preliminary data.</text>
</comment>
<dbReference type="EMBL" id="BARV01018318">
    <property type="protein sequence ID" value="GAI19060.1"/>
    <property type="molecule type" value="Genomic_DNA"/>
</dbReference>
<reference evidence="1" key="1">
    <citation type="journal article" date="2014" name="Front. Microbiol.">
        <title>High frequency of phylogenetically diverse reductive dehalogenase-homologous genes in deep subseafloor sedimentary metagenomes.</title>
        <authorList>
            <person name="Kawai M."/>
            <person name="Futagami T."/>
            <person name="Toyoda A."/>
            <person name="Takaki Y."/>
            <person name="Nishi S."/>
            <person name="Hori S."/>
            <person name="Arai W."/>
            <person name="Tsubouchi T."/>
            <person name="Morono Y."/>
            <person name="Uchiyama I."/>
            <person name="Ito T."/>
            <person name="Fujiyama A."/>
            <person name="Inagaki F."/>
            <person name="Takami H."/>
        </authorList>
    </citation>
    <scope>NUCLEOTIDE SEQUENCE</scope>
    <source>
        <strain evidence="1">Expedition CK06-06</strain>
    </source>
</reference>
<proteinExistence type="predicted"/>
<protein>
    <submittedName>
        <fullName evidence="1">Uncharacterized protein</fullName>
    </submittedName>
</protein>
<accession>X1MWL4</accession>
<name>X1MWL4_9ZZZZ</name>
<sequence length="49" mass="5598">MVCPLICFRSEDFHEGIELIDYQAAPKDHCGVNKLKNFKVKGILNGKYN</sequence>